<keyword evidence="2 7" id="KW-0813">Transport</keyword>
<feature type="domain" description="ABC transmembrane type-1" evidence="8">
    <location>
        <begin position="85"/>
        <end position="301"/>
    </location>
</feature>
<feature type="transmembrane region" description="Helical" evidence="7">
    <location>
        <begin position="122"/>
        <end position="145"/>
    </location>
</feature>
<dbReference type="CDD" id="cd06261">
    <property type="entry name" value="TM_PBP2"/>
    <property type="match status" value="1"/>
</dbReference>
<feature type="transmembrane region" description="Helical" evidence="7">
    <location>
        <begin position="28"/>
        <end position="55"/>
    </location>
</feature>
<evidence type="ECO:0000256" key="5">
    <source>
        <dbReference type="ARBA" id="ARBA00022989"/>
    </source>
</evidence>
<dbReference type="GO" id="GO:0055085">
    <property type="term" value="P:transmembrane transport"/>
    <property type="evidence" value="ECO:0007669"/>
    <property type="project" value="InterPro"/>
</dbReference>
<dbReference type="GO" id="GO:0005886">
    <property type="term" value="C:plasma membrane"/>
    <property type="evidence" value="ECO:0007669"/>
    <property type="project" value="UniProtKB-SubCell"/>
</dbReference>
<proteinExistence type="inferred from homology"/>
<keyword evidence="5 7" id="KW-1133">Transmembrane helix</keyword>
<evidence type="ECO:0000256" key="3">
    <source>
        <dbReference type="ARBA" id="ARBA00022475"/>
    </source>
</evidence>
<dbReference type="InterPro" id="IPR051393">
    <property type="entry name" value="ABC_transporter_permease"/>
</dbReference>
<comment type="subcellular location">
    <subcellularLocation>
        <location evidence="1 7">Cell membrane</location>
        <topology evidence="1 7">Multi-pass membrane protein</topology>
    </subcellularLocation>
</comment>
<gene>
    <name evidence="9" type="ORF">FVO59_03475</name>
</gene>
<feature type="transmembrane region" description="Helical" evidence="7">
    <location>
        <begin position="174"/>
        <end position="199"/>
    </location>
</feature>
<dbReference type="PANTHER" id="PTHR30193">
    <property type="entry name" value="ABC TRANSPORTER PERMEASE PROTEIN"/>
    <property type="match status" value="1"/>
</dbReference>
<dbReference type="PROSITE" id="PS50928">
    <property type="entry name" value="ABC_TM1"/>
    <property type="match status" value="1"/>
</dbReference>
<evidence type="ECO:0000259" key="8">
    <source>
        <dbReference type="PROSITE" id="PS50928"/>
    </source>
</evidence>
<dbReference type="AlphaFoldDB" id="A0A7D7WCR1"/>
<keyword evidence="6 7" id="KW-0472">Membrane</keyword>
<dbReference type="InterPro" id="IPR000515">
    <property type="entry name" value="MetI-like"/>
</dbReference>
<dbReference type="Pfam" id="PF00528">
    <property type="entry name" value="BPD_transp_1"/>
    <property type="match status" value="1"/>
</dbReference>
<evidence type="ECO:0000256" key="2">
    <source>
        <dbReference type="ARBA" id="ARBA00022448"/>
    </source>
</evidence>
<dbReference type="Proteomes" id="UP000515708">
    <property type="component" value="Chromosome"/>
</dbReference>
<evidence type="ECO:0000313" key="10">
    <source>
        <dbReference type="Proteomes" id="UP000515708"/>
    </source>
</evidence>
<evidence type="ECO:0000256" key="1">
    <source>
        <dbReference type="ARBA" id="ARBA00004651"/>
    </source>
</evidence>
<dbReference type="EMBL" id="CP043732">
    <property type="protein sequence ID" value="QMU96372.1"/>
    <property type="molecule type" value="Genomic_DNA"/>
</dbReference>
<evidence type="ECO:0000256" key="7">
    <source>
        <dbReference type="RuleBase" id="RU363032"/>
    </source>
</evidence>
<name>A0A7D7WCR1_9MICO</name>
<dbReference type="InterPro" id="IPR035906">
    <property type="entry name" value="MetI-like_sf"/>
</dbReference>
<reference evidence="9 10" key="1">
    <citation type="journal article" date="2020" name="Front. Microbiol.">
        <title>Design of Bacterial Strain-Specific qPCR Assays Using NGS Data and Publicly Available Resources and Its Application to Track Biocontrol Strains.</title>
        <authorList>
            <person name="Hernandez I."/>
            <person name="Sant C."/>
            <person name="Martinez R."/>
            <person name="Fernandez C."/>
        </authorList>
    </citation>
    <scope>NUCLEOTIDE SEQUENCE [LARGE SCALE GENOMIC DNA]</scope>
    <source>
        <strain evidence="9 10">B24</strain>
    </source>
</reference>
<protein>
    <submittedName>
        <fullName evidence="9">Sugar ABC transporter permease</fullName>
    </submittedName>
</protein>
<evidence type="ECO:0000256" key="4">
    <source>
        <dbReference type="ARBA" id="ARBA00022692"/>
    </source>
</evidence>
<dbReference type="RefSeq" id="WP_182254685.1">
    <property type="nucleotide sequence ID" value="NZ_CP043732.1"/>
</dbReference>
<feature type="transmembrane region" description="Helical" evidence="7">
    <location>
        <begin position="283"/>
        <end position="302"/>
    </location>
</feature>
<dbReference type="PANTHER" id="PTHR30193:SF37">
    <property type="entry name" value="INNER MEMBRANE ABC TRANSPORTER PERMEASE PROTEIN YCJO"/>
    <property type="match status" value="1"/>
</dbReference>
<keyword evidence="3" id="KW-1003">Cell membrane</keyword>
<evidence type="ECO:0000256" key="6">
    <source>
        <dbReference type="ARBA" id="ARBA00023136"/>
    </source>
</evidence>
<feature type="transmembrane region" description="Helical" evidence="7">
    <location>
        <begin position="84"/>
        <end position="110"/>
    </location>
</feature>
<evidence type="ECO:0000313" key="9">
    <source>
        <dbReference type="EMBL" id="QMU96372.1"/>
    </source>
</evidence>
<comment type="similarity">
    <text evidence="7">Belongs to the binding-protein-dependent transport system permease family.</text>
</comment>
<dbReference type="SUPFAM" id="SSF161098">
    <property type="entry name" value="MetI-like"/>
    <property type="match status" value="1"/>
</dbReference>
<sequence>MTATAALITNDPRRARRKVAFAGAGTPYLFVAPAVLILMCLMGIPILLVIVYSFIERAVTNPDFTFVGLANYTEVLTDPKFHDALAHTVLFTAGSVLAHLVLGLFFALVLNSKFMPVGLRTSLRALFIVPWLFTIAATAVLWRLVLHPNGVLNSVLAAVGFDAQGIEWLSSHALALPTVIAVNIWAGYPLFMISLLAGLQSISPELYEAASIDRAGRVQQFFHVTLPQLKTTIVSLALLDAIWTSQQFPLIWLLTGGGPVNATEVAPTYIYKLAFSQYEFAEASAAAVVVLLISLLLAVLYVRSNAKAVREG</sequence>
<accession>A0A7D7WCR1</accession>
<organism evidence="9 10">
    <name type="scientific">Microbacterium esteraromaticum</name>
    <dbReference type="NCBI Taxonomy" id="57043"/>
    <lineage>
        <taxon>Bacteria</taxon>
        <taxon>Bacillati</taxon>
        <taxon>Actinomycetota</taxon>
        <taxon>Actinomycetes</taxon>
        <taxon>Micrococcales</taxon>
        <taxon>Microbacteriaceae</taxon>
        <taxon>Microbacterium</taxon>
    </lineage>
</organism>
<dbReference type="Gene3D" id="1.10.3720.10">
    <property type="entry name" value="MetI-like"/>
    <property type="match status" value="1"/>
</dbReference>
<keyword evidence="4 7" id="KW-0812">Transmembrane</keyword>